<feature type="transmembrane region" description="Helical" evidence="6">
    <location>
        <begin position="46"/>
        <end position="64"/>
    </location>
</feature>
<feature type="domain" description="ABC-2 type transporter transmembrane" evidence="7">
    <location>
        <begin position="2"/>
        <end position="191"/>
    </location>
</feature>
<keyword evidence="9" id="KW-1185">Reference proteome</keyword>
<dbReference type="GO" id="GO:0005886">
    <property type="term" value="C:plasma membrane"/>
    <property type="evidence" value="ECO:0007669"/>
    <property type="project" value="UniProtKB-SubCell"/>
</dbReference>
<evidence type="ECO:0000256" key="3">
    <source>
        <dbReference type="ARBA" id="ARBA00022692"/>
    </source>
</evidence>
<dbReference type="EMBL" id="FQZP01000064">
    <property type="protein sequence ID" value="SHJ51426.1"/>
    <property type="molecule type" value="Genomic_DNA"/>
</dbReference>
<evidence type="ECO:0000313" key="8">
    <source>
        <dbReference type="EMBL" id="SHJ51426.1"/>
    </source>
</evidence>
<feature type="transmembrane region" description="Helical" evidence="6">
    <location>
        <begin position="12"/>
        <end position="34"/>
    </location>
</feature>
<organism evidence="8 9">
    <name type="scientific">Thermoclostridium caenicola</name>
    <dbReference type="NCBI Taxonomy" id="659425"/>
    <lineage>
        <taxon>Bacteria</taxon>
        <taxon>Bacillati</taxon>
        <taxon>Bacillota</taxon>
        <taxon>Clostridia</taxon>
        <taxon>Eubacteriales</taxon>
        <taxon>Oscillospiraceae</taxon>
        <taxon>Thermoclostridium</taxon>
    </lineage>
</organism>
<dbReference type="PANTHER" id="PTHR30294:SF29">
    <property type="entry name" value="MULTIDRUG ABC TRANSPORTER PERMEASE YBHS-RELATED"/>
    <property type="match status" value="1"/>
</dbReference>
<dbReference type="InterPro" id="IPR051449">
    <property type="entry name" value="ABC-2_transporter_component"/>
</dbReference>
<feature type="transmembrane region" description="Helical" evidence="6">
    <location>
        <begin position="125"/>
        <end position="149"/>
    </location>
</feature>
<dbReference type="InterPro" id="IPR013525">
    <property type="entry name" value="ABC2_TM"/>
</dbReference>
<feature type="transmembrane region" description="Helical" evidence="6">
    <location>
        <begin position="156"/>
        <end position="179"/>
    </location>
</feature>
<dbReference type="RefSeq" id="WP_149679584.1">
    <property type="nucleotide sequence ID" value="NZ_FQZP01000064.1"/>
</dbReference>
<keyword evidence="3 6" id="KW-0812">Transmembrane</keyword>
<dbReference type="Proteomes" id="UP000324781">
    <property type="component" value="Unassembled WGS sequence"/>
</dbReference>
<feature type="transmembrane region" description="Helical" evidence="6">
    <location>
        <begin position="95"/>
        <end position="119"/>
    </location>
</feature>
<comment type="subcellular location">
    <subcellularLocation>
        <location evidence="1">Cell membrane</location>
        <topology evidence="1">Multi-pass membrane protein</topology>
    </subcellularLocation>
</comment>
<proteinExistence type="predicted"/>
<evidence type="ECO:0000313" key="9">
    <source>
        <dbReference type="Proteomes" id="UP000324781"/>
    </source>
</evidence>
<accession>A0A1M6JXJ6</accession>
<evidence type="ECO:0000256" key="5">
    <source>
        <dbReference type="ARBA" id="ARBA00023136"/>
    </source>
</evidence>
<dbReference type="PANTHER" id="PTHR30294">
    <property type="entry name" value="MEMBRANE COMPONENT OF ABC TRANSPORTER YHHJ-RELATED"/>
    <property type="match status" value="1"/>
</dbReference>
<reference evidence="8 9" key="1">
    <citation type="submission" date="2016-11" db="EMBL/GenBank/DDBJ databases">
        <authorList>
            <person name="Varghese N."/>
            <person name="Submissions S."/>
        </authorList>
    </citation>
    <scope>NUCLEOTIDE SEQUENCE [LARGE SCALE GENOMIC DNA]</scope>
    <source>
        <strain evidence="8 9">DSM 19027</strain>
    </source>
</reference>
<evidence type="ECO:0000256" key="1">
    <source>
        <dbReference type="ARBA" id="ARBA00004651"/>
    </source>
</evidence>
<gene>
    <name evidence="8" type="ORF">SAMN05444373_10643</name>
</gene>
<name>A0A1M6JXJ6_9FIRM</name>
<dbReference type="OrthoDB" id="9794512at2"/>
<keyword evidence="5 6" id="KW-0472">Membrane</keyword>
<evidence type="ECO:0000256" key="2">
    <source>
        <dbReference type="ARBA" id="ARBA00022475"/>
    </source>
</evidence>
<dbReference type="GO" id="GO:0140359">
    <property type="term" value="F:ABC-type transporter activity"/>
    <property type="evidence" value="ECO:0007669"/>
    <property type="project" value="InterPro"/>
</dbReference>
<evidence type="ECO:0000256" key="4">
    <source>
        <dbReference type="ARBA" id="ARBA00022989"/>
    </source>
</evidence>
<protein>
    <submittedName>
        <fullName evidence="8">ABC-2 type transport system permease protein</fullName>
    </submittedName>
</protein>
<dbReference type="Pfam" id="PF01061">
    <property type="entry name" value="ABC2_membrane"/>
    <property type="match status" value="1"/>
</dbReference>
<evidence type="ECO:0000259" key="7">
    <source>
        <dbReference type="Pfam" id="PF01061"/>
    </source>
</evidence>
<sequence>MLAILRRDFRSYFNSPIAYVLIGLFICIMSLFFVDSLNAGVANFSSNFISSMSFMLLFIVPILTMRSFSEDKKSGTEVLLLTSPVRLSQVVLGKYLAATAVFLVLTAVSLVFPLVLLIYGKPDGATLFSAYLGFILLGMVFISVGVFASSLTENQIVAAIITFVSLFTLTSFSYIGSYVGGLVGKVLNWLAFMEKYYEFSAGIIDITSIIFMLSFAVVFVFLTVRILERKRWSQG</sequence>
<evidence type="ECO:0000256" key="6">
    <source>
        <dbReference type="SAM" id="Phobius"/>
    </source>
</evidence>
<keyword evidence="4 6" id="KW-1133">Transmembrane helix</keyword>
<dbReference type="AlphaFoldDB" id="A0A1M6JXJ6"/>
<feature type="transmembrane region" description="Helical" evidence="6">
    <location>
        <begin position="199"/>
        <end position="224"/>
    </location>
</feature>
<keyword evidence="2" id="KW-1003">Cell membrane</keyword>